<protein>
    <recommendedName>
        <fullName evidence="3">AraC family transcriptional regulator</fullName>
    </recommendedName>
</protein>
<proteinExistence type="predicted"/>
<gene>
    <name evidence="1" type="ORF">FXB40_11265</name>
</gene>
<dbReference type="EMBL" id="VSSS01000018">
    <property type="protein sequence ID" value="TYL96618.1"/>
    <property type="molecule type" value="Genomic_DNA"/>
</dbReference>
<evidence type="ECO:0000313" key="2">
    <source>
        <dbReference type="Proteomes" id="UP000324758"/>
    </source>
</evidence>
<evidence type="ECO:0000313" key="1">
    <source>
        <dbReference type="EMBL" id="TYL96618.1"/>
    </source>
</evidence>
<organism evidence="1 2">
    <name type="scientific">Bradyrhizobium rifense</name>
    <dbReference type="NCBI Taxonomy" id="515499"/>
    <lineage>
        <taxon>Bacteria</taxon>
        <taxon>Pseudomonadati</taxon>
        <taxon>Pseudomonadota</taxon>
        <taxon>Alphaproteobacteria</taxon>
        <taxon>Hyphomicrobiales</taxon>
        <taxon>Nitrobacteraceae</taxon>
        <taxon>Bradyrhizobium</taxon>
    </lineage>
</organism>
<keyword evidence="2" id="KW-1185">Reference proteome</keyword>
<name>A0A5D3KUU9_9BRAD</name>
<sequence>MDVERALPRPLYRSVVRSFEERRIELGSAVLSWPVAAPPHQILNIHLGEPYRVRVDGRANSTPDISVVGPQTYRRAHVSLSGSVHVFNILFQPAGLNRLFGINMMSLVNQDPAASDVLGKSAATLGDAVRTAADFELRVAAAESWVGTMLERRSPEHPIGVAARNMITVQGLRQDRVPCRQIRSQHEPIPAPVCDTGRVSVKAVRADYPLRSVPPCPPEEPASFLDRHYQAQFIRECHGFASLPPSGLVGDWDNAFTPGE</sequence>
<accession>A0A5D3KUU9</accession>
<evidence type="ECO:0008006" key="3">
    <source>
        <dbReference type="Google" id="ProtNLM"/>
    </source>
</evidence>
<dbReference type="RefSeq" id="WP_148772281.1">
    <property type="nucleotide sequence ID" value="NZ_VSSS01000018.1"/>
</dbReference>
<dbReference type="OrthoDB" id="2559672at2"/>
<reference evidence="1 2" key="1">
    <citation type="submission" date="2019-08" db="EMBL/GenBank/DDBJ databases">
        <title>Bradyrhizobium hipponensis sp. nov., a rhizobium isolated from a Lupinus angustifolius root nodule in Tunisia.</title>
        <authorList>
            <person name="Off K."/>
            <person name="Rejili M."/>
            <person name="Mars M."/>
            <person name="Brachmann A."/>
            <person name="Marin M."/>
        </authorList>
    </citation>
    <scope>NUCLEOTIDE SEQUENCE [LARGE SCALE GENOMIC DNA]</scope>
    <source>
        <strain evidence="1 2">CTAW71</strain>
    </source>
</reference>
<dbReference type="AlphaFoldDB" id="A0A5D3KUU9"/>
<comment type="caution">
    <text evidence="1">The sequence shown here is derived from an EMBL/GenBank/DDBJ whole genome shotgun (WGS) entry which is preliminary data.</text>
</comment>
<dbReference type="Proteomes" id="UP000324758">
    <property type="component" value="Unassembled WGS sequence"/>
</dbReference>